<proteinExistence type="predicted"/>
<accession>A0ACC0UR79</accession>
<evidence type="ECO:0000313" key="2">
    <source>
        <dbReference type="Proteomes" id="UP001163324"/>
    </source>
</evidence>
<name>A0ACC0UR79_9HYPO</name>
<organism evidence="1 2">
    <name type="scientific">Trichothecium roseum</name>
    <dbReference type="NCBI Taxonomy" id="47278"/>
    <lineage>
        <taxon>Eukaryota</taxon>
        <taxon>Fungi</taxon>
        <taxon>Dikarya</taxon>
        <taxon>Ascomycota</taxon>
        <taxon>Pezizomycotina</taxon>
        <taxon>Sordariomycetes</taxon>
        <taxon>Hypocreomycetidae</taxon>
        <taxon>Hypocreales</taxon>
        <taxon>Hypocreales incertae sedis</taxon>
        <taxon>Trichothecium</taxon>
    </lineage>
</organism>
<comment type="caution">
    <text evidence="1">The sequence shown here is derived from an EMBL/GenBank/DDBJ whole genome shotgun (WGS) entry which is preliminary data.</text>
</comment>
<dbReference type="EMBL" id="CM047948">
    <property type="protein sequence ID" value="KAI9896452.1"/>
    <property type="molecule type" value="Genomic_DNA"/>
</dbReference>
<gene>
    <name evidence="1" type="ORF">N3K66_008624</name>
</gene>
<reference evidence="1" key="1">
    <citation type="submission" date="2022-10" db="EMBL/GenBank/DDBJ databases">
        <title>Complete Genome of Trichothecium roseum strain YXFP-22015, a Plant Pathogen Isolated from Citrus.</title>
        <authorList>
            <person name="Wang Y."/>
            <person name="Zhu L."/>
        </authorList>
    </citation>
    <scope>NUCLEOTIDE SEQUENCE</scope>
    <source>
        <strain evidence="1">YXFP-22015</strain>
    </source>
</reference>
<evidence type="ECO:0000313" key="1">
    <source>
        <dbReference type="EMBL" id="KAI9896452.1"/>
    </source>
</evidence>
<dbReference type="Proteomes" id="UP001163324">
    <property type="component" value="Chromosome 9"/>
</dbReference>
<keyword evidence="2" id="KW-1185">Reference proteome</keyword>
<sequence length="396" mass="45041">MDSLSALSVVAAVIQFVDFGQRLFVGTWSIYRSASGESMVLGDLSTVPRDLEQLSTSVERALEHTQGRENGPSMSQYADESLLRACAECRAMSSDIQNILLEIGHSFQPMAVANKKLAKKGGFLWISLVTQTMLQALIEGSSLSQLRAILNTMPAEIEKLYDAIYESIPKNLLPEVSIMLQIYHSACGPVNWLTLWLADESRGTKLEFKLKKIDIEQVYFLLKRRLGTRTRGILGLVGATKNVEYLHRAASEWIGQPRVLERLRCECPSNFDPCLSLLRAETLQLEHFRVPKFAIDDDHFWKRIMRSLMYASLVDGAIIPDKTLNDVVNDFRRAAHKSASTVRQEEESRPTFGDGWLTHEYLAEVRRVLKEHRATAKKRNVFQVLKWDWKRIRAKS</sequence>
<protein>
    <submittedName>
        <fullName evidence="1">Uncharacterized protein</fullName>
    </submittedName>
</protein>